<evidence type="ECO:0000256" key="4">
    <source>
        <dbReference type="SAM" id="Phobius"/>
    </source>
</evidence>
<feature type="repeat" description="WD" evidence="3">
    <location>
        <begin position="1065"/>
        <end position="1089"/>
    </location>
</feature>
<evidence type="ECO:0000256" key="2">
    <source>
        <dbReference type="ARBA" id="ARBA00022737"/>
    </source>
</evidence>
<dbReference type="RefSeq" id="WP_147312390.1">
    <property type="nucleotide sequence ID" value="NZ_QTTT01000001.1"/>
</dbReference>
<feature type="transmembrane region" description="Helical" evidence="4">
    <location>
        <begin position="495"/>
        <end position="516"/>
    </location>
</feature>
<keyword evidence="4" id="KW-0472">Membrane</keyword>
<feature type="repeat" description="WD" evidence="3">
    <location>
        <begin position="637"/>
        <end position="662"/>
    </location>
</feature>
<protein>
    <submittedName>
        <fullName evidence="6">WD40 repeat protein</fullName>
    </submittedName>
</protein>
<accession>A0A3D9SSQ8</accession>
<dbReference type="InterPro" id="IPR049052">
    <property type="entry name" value="nSTAND1"/>
</dbReference>
<dbReference type="SUPFAM" id="SSF47413">
    <property type="entry name" value="lambda repressor-like DNA-binding domains"/>
    <property type="match status" value="1"/>
</dbReference>
<feature type="domain" description="HTH cro/C1-type" evidence="5">
    <location>
        <begin position="21"/>
        <end position="77"/>
    </location>
</feature>
<dbReference type="PROSITE" id="PS50294">
    <property type="entry name" value="WD_REPEATS_REGION"/>
    <property type="match status" value="2"/>
</dbReference>
<dbReference type="AlphaFoldDB" id="A0A3D9SSQ8"/>
<dbReference type="GO" id="GO:0003677">
    <property type="term" value="F:DNA binding"/>
    <property type="evidence" value="ECO:0007669"/>
    <property type="project" value="InterPro"/>
</dbReference>
<evidence type="ECO:0000259" key="5">
    <source>
        <dbReference type="SMART" id="SM00530"/>
    </source>
</evidence>
<keyword evidence="2" id="KW-0677">Repeat</keyword>
<feature type="repeat" description="WD" evidence="3">
    <location>
        <begin position="799"/>
        <end position="840"/>
    </location>
</feature>
<dbReference type="Pfam" id="PF20703">
    <property type="entry name" value="nSTAND1"/>
    <property type="match status" value="1"/>
</dbReference>
<comment type="caution">
    <text evidence="6">The sequence shown here is derived from an EMBL/GenBank/DDBJ whole genome shotgun (WGS) entry which is preliminary data.</text>
</comment>
<dbReference type="Pfam" id="PF00400">
    <property type="entry name" value="WD40"/>
    <property type="match status" value="6"/>
</dbReference>
<keyword evidence="7" id="KW-1185">Reference proteome</keyword>
<evidence type="ECO:0000313" key="6">
    <source>
        <dbReference type="EMBL" id="REE99009.1"/>
    </source>
</evidence>
<evidence type="ECO:0000256" key="1">
    <source>
        <dbReference type="ARBA" id="ARBA00022574"/>
    </source>
</evidence>
<dbReference type="Gene3D" id="2.130.10.10">
    <property type="entry name" value="YVTN repeat-like/Quinoprotein amine dehydrogenase"/>
    <property type="match status" value="3"/>
</dbReference>
<dbReference type="Gene3D" id="3.40.50.300">
    <property type="entry name" value="P-loop containing nucleotide triphosphate hydrolases"/>
    <property type="match status" value="1"/>
</dbReference>
<dbReference type="InterPro" id="IPR027417">
    <property type="entry name" value="P-loop_NTPase"/>
</dbReference>
<dbReference type="SMART" id="SM00530">
    <property type="entry name" value="HTH_XRE"/>
    <property type="match status" value="1"/>
</dbReference>
<dbReference type="CDD" id="cd00200">
    <property type="entry name" value="WD40"/>
    <property type="match status" value="2"/>
</dbReference>
<keyword evidence="4" id="KW-0812">Transmembrane</keyword>
<gene>
    <name evidence="6" type="ORF">DFJ69_4511</name>
</gene>
<dbReference type="InterPro" id="IPR036322">
    <property type="entry name" value="WD40_repeat_dom_sf"/>
</dbReference>
<evidence type="ECO:0000256" key="3">
    <source>
        <dbReference type="PROSITE-ProRule" id="PRU00221"/>
    </source>
</evidence>
<dbReference type="PROSITE" id="PS50082">
    <property type="entry name" value="WD_REPEATS_2"/>
    <property type="match status" value="6"/>
</dbReference>
<feature type="repeat" description="WD" evidence="3">
    <location>
        <begin position="841"/>
        <end position="882"/>
    </location>
</feature>
<dbReference type="InterPro" id="IPR010982">
    <property type="entry name" value="Lambda_DNA-bd_dom_sf"/>
</dbReference>
<dbReference type="SUPFAM" id="SSF50978">
    <property type="entry name" value="WD40 repeat-like"/>
    <property type="match status" value="1"/>
</dbReference>
<dbReference type="CDD" id="cd00093">
    <property type="entry name" value="HTH_XRE"/>
    <property type="match status" value="1"/>
</dbReference>
<dbReference type="PROSITE" id="PS00678">
    <property type="entry name" value="WD_REPEATS_1"/>
    <property type="match status" value="1"/>
</dbReference>
<proteinExistence type="predicted"/>
<dbReference type="EMBL" id="QTTT01000001">
    <property type="protein sequence ID" value="REE99009.1"/>
    <property type="molecule type" value="Genomic_DNA"/>
</dbReference>
<dbReference type="Proteomes" id="UP000256661">
    <property type="component" value="Unassembled WGS sequence"/>
</dbReference>
<keyword evidence="1 3" id="KW-0853">WD repeat</keyword>
<dbReference type="SMART" id="SM00320">
    <property type="entry name" value="WD40"/>
    <property type="match status" value="12"/>
</dbReference>
<dbReference type="SUPFAM" id="SSF50960">
    <property type="entry name" value="TolB, C-terminal domain"/>
    <property type="match status" value="1"/>
</dbReference>
<dbReference type="SUPFAM" id="SSF52540">
    <property type="entry name" value="P-loop containing nucleoside triphosphate hydrolases"/>
    <property type="match status" value="1"/>
</dbReference>
<evidence type="ECO:0000313" key="7">
    <source>
        <dbReference type="Proteomes" id="UP000256661"/>
    </source>
</evidence>
<reference evidence="6 7" key="1">
    <citation type="submission" date="2018-08" db="EMBL/GenBank/DDBJ databases">
        <title>Sequencing the genomes of 1000 actinobacteria strains.</title>
        <authorList>
            <person name="Klenk H.-P."/>
        </authorList>
    </citation>
    <scope>NUCLEOTIDE SEQUENCE [LARGE SCALE GENOMIC DNA]</scope>
    <source>
        <strain evidence="6 7">DSM 43927</strain>
    </source>
</reference>
<dbReference type="OrthoDB" id="414967at2"/>
<sequence>MGRPERPVDPSAGPVERLAWELRRLRDEAGRPSYRELARRAHYSRSTLAEVATGVRLPTLEATLAYAVACGGDRDEWERRWEDAAAELKQAHRRCPYPGLAPLGPEDADLFFGRAELVEELRRSVAASPLTAVFGASGSGKTSLLLAGLVPALTADGLDTAVLTPGPRPLSRLTEVPSEPADGVLIVDQFEEVFTLCRDDDERTAFLDGLTAMVGDEDGRTVVIGVRADFYAHCARHAGLVAALREHGHLPIGPMSEDELREIIVEPAARVGLTVEPGLLTAAVAETVGRPGALPLVAHALRETWAGLDGDELRLADYRAAGGVREAVARSAERLYRELDDPQRAVVRGLFLRLTALGEGTDDTRRRVDRDELTGLGEPGEIDALLDRLAAARLVIVDDGTVDVCHEALIGAWPRLRDWLTTDREELVLHRSLTGAAAEWERNGRHEEFLHRGARLAVWEGRDTVALNELERDFLAAGRRHEAAARTAARRRVRLGFGGLGLVAAVVAVLAVVAMLQAGRAADERDRAVSRRLASDARTQLERDPELALLLAAEAYAMAPTNEADTVLRQAVVDFRLRRTLSTGQRDIRGAVFSPAGGTAATWTGSSLRTWRWNGRDWSLSAPKRERRSRARSVPKSIALRPDGRVLAAGLFDGTIDLWTLDDDGDPEVLRGPKNEAVTSLAFSGDGRRLATVHDDRVHLWDLKSGRRSLVLPRAERRLETVALSHDGEHLVTGGFRTQLWDVSGRRPRLLLTGRQSTVTQLAFSPDGAWAVAATAQSTVESYAVPGFPLGDREPSVEHRGHQGTVGGLAFSPDGRRLASYGEDRTIRVWDTGSGASPLVLRVATGTLRGVAFSRDGRWLTSVSEDGAVRFWDVSSGHAGGTVDLPGRGSGEGRRVLSADGGAFATDEVVSPDLRVWDVRRGGPPTVLRDGRVNGPFAASPDGRRFARADTFSMTKGDDTLPLWDLGAGDRPRMLRSKGEKANALVFSHDGRYLAGAGDNTVQVWDAEGGDAPTAVLRGYDLVGNSMEFGPDGRRLAVALFKGDVVLRDVTGKDKPTVLRGPTGVTDLEFAPDGRRIAASNADGTVHLWRTDRPGVADTVLRSREGALADLAFTRDGVWLASTARTDGVLRLWRVDGGGEPVLISGFGSVITHVAFAPDGRGVTTAHADRPVRAWTCEICGPGPQVLRLARERATRDLTPEERRTFLGTP</sequence>
<dbReference type="PANTHER" id="PTHR19879">
    <property type="entry name" value="TRANSCRIPTION INITIATION FACTOR TFIID"/>
    <property type="match status" value="1"/>
</dbReference>
<feature type="repeat" description="WD" evidence="3">
    <location>
        <begin position="975"/>
        <end position="1015"/>
    </location>
</feature>
<dbReference type="Gene3D" id="1.10.260.40">
    <property type="entry name" value="lambda repressor-like DNA-binding domains"/>
    <property type="match status" value="1"/>
</dbReference>
<dbReference type="InterPro" id="IPR015943">
    <property type="entry name" value="WD40/YVTN_repeat-like_dom_sf"/>
</dbReference>
<feature type="repeat" description="WD" evidence="3">
    <location>
        <begin position="1144"/>
        <end position="1175"/>
    </location>
</feature>
<dbReference type="InterPro" id="IPR001387">
    <property type="entry name" value="Cro/C1-type_HTH"/>
</dbReference>
<organism evidence="6 7">
    <name type="scientific">Thermomonospora umbrina</name>
    <dbReference type="NCBI Taxonomy" id="111806"/>
    <lineage>
        <taxon>Bacteria</taxon>
        <taxon>Bacillati</taxon>
        <taxon>Actinomycetota</taxon>
        <taxon>Actinomycetes</taxon>
        <taxon>Streptosporangiales</taxon>
        <taxon>Thermomonosporaceae</taxon>
        <taxon>Thermomonospora</taxon>
    </lineage>
</organism>
<dbReference type="PANTHER" id="PTHR19879:SF9">
    <property type="entry name" value="TRANSCRIPTION INITIATION FACTOR TFIID SUBUNIT 5"/>
    <property type="match status" value="1"/>
</dbReference>
<dbReference type="InterPro" id="IPR001680">
    <property type="entry name" value="WD40_rpt"/>
</dbReference>
<name>A0A3D9SSQ8_9ACTN</name>
<dbReference type="InterPro" id="IPR019775">
    <property type="entry name" value="WD40_repeat_CS"/>
</dbReference>
<keyword evidence="4" id="KW-1133">Transmembrane helix</keyword>